<evidence type="ECO:0000313" key="1">
    <source>
        <dbReference type="EMBL" id="MFC6040584.1"/>
    </source>
</evidence>
<dbReference type="Proteomes" id="UP001596170">
    <property type="component" value="Unassembled WGS sequence"/>
</dbReference>
<proteinExistence type="predicted"/>
<name>A0ABW1LA48_9BACL</name>
<organism evidence="1 2">
    <name type="scientific">Paenisporosarcina macmurdoensis</name>
    <dbReference type="NCBI Taxonomy" id="212659"/>
    <lineage>
        <taxon>Bacteria</taxon>
        <taxon>Bacillati</taxon>
        <taxon>Bacillota</taxon>
        <taxon>Bacilli</taxon>
        <taxon>Bacillales</taxon>
        <taxon>Caryophanaceae</taxon>
        <taxon>Paenisporosarcina</taxon>
    </lineage>
</organism>
<dbReference type="RefSeq" id="WP_377735097.1">
    <property type="nucleotide sequence ID" value="NZ_JBHSRI010000025.1"/>
</dbReference>
<sequence>MTDKENNVVQQHFDVLQGMEQDLAGRTLHMDSFGFGIIILEVHSEEKRLRNWKTIQ</sequence>
<reference evidence="2" key="1">
    <citation type="journal article" date="2019" name="Int. J. Syst. Evol. Microbiol.">
        <title>The Global Catalogue of Microorganisms (GCM) 10K type strain sequencing project: providing services to taxonomists for standard genome sequencing and annotation.</title>
        <authorList>
            <consortium name="The Broad Institute Genomics Platform"/>
            <consortium name="The Broad Institute Genome Sequencing Center for Infectious Disease"/>
            <person name="Wu L."/>
            <person name="Ma J."/>
        </authorList>
    </citation>
    <scope>NUCLEOTIDE SEQUENCE [LARGE SCALE GENOMIC DNA]</scope>
    <source>
        <strain evidence="2">CCUG 54527</strain>
    </source>
</reference>
<keyword evidence="2" id="KW-1185">Reference proteome</keyword>
<accession>A0ABW1LA48</accession>
<protein>
    <submittedName>
        <fullName evidence="1">Uncharacterized protein</fullName>
    </submittedName>
</protein>
<evidence type="ECO:0000313" key="2">
    <source>
        <dbReference type="Proteomes" id="UP001596170"/>
    </source>
</evidence>
<comment type="caution">
    <text evidence="1">The sequence shown here is derived from an EMBL/GenBank/DDBJ whole genome shotgun (WGS) entry which is preliminary data.</text>
</comment>
<dbReference type="EMBL" id="JBHSRI010000025">
    <property type="protein sequence ID" value="MFC6040584.1"/>
    <property type="molecule type" value="Genomic_DNA"/>
</dbReference>
<gene>
    <name evidence="1" type="ORF">ACFPYN_14245</name>
</gene>